<organism evidence="1">
    <name type="scientific">marine sediment metagenome</name>
    <dbReference type="NCBI Taxonomy" id="412755"/>
    <lineage>
        <taxon>unclassified sequences</taxon>
        <taxon>metagenomes</taxon>
        <taxon>ecological metagenomes</taxon>
    </lineage>
</organism>
<dbReference type="EMBL" id="BART01013090">
    <property type="protein sequence ID" value="GAG88702.1"/>
    <property type="molecule type" value="Genomic_DNA"/>
</dbReference>
<sequence length="233" mass="27604">VDCEKFISFRQGNPRWGVIEKIKGEINSLVKNLRYNKNGFDLLYNEIKRQKFPCTFMLVGRLFSPLEKLDFVEYGYHTLNHIPLTLISNEKIEREVENIYNLKSMTPPLWMIENIKNPSRVFKILKKNGYDNIVYKGKDDGIRGFHNLSLEKCKKRFGIKCVHLSNYFEGNSSKKQIEKIKKEIVNNLNKDAIYLFSTHDFTHKNIKNFREMIYFIKKLEKQGRIKTTLLKNA</sequence>
<dbReference type="AlphaFoldDB" id="X1C5V2"/>
<protein>
    <recommendedName>
        <fullName evidence="2">NodB homology domain-containing protein</fullName>
    </recommendedName>
</protein>
<evidence type="ECO:0000313" key="1">
    <source>
        <dbReference type="EMBL" id="GAG88702.1"/>
    </source>
</evidence>
<dbReference type="SUPFAM" id="SSF88713">
    <property type="entry name" value="Glycoside hydrolase/deacetylase"/>
    <property type="match status" value="1"/>
</dbReference>
<name>X1C5V2_9ZZZZ</name>
<dbReference type="InterPro" id="IPR011330">
    <property type="entry name" value="Glyco_hydro/deAcase_b/a-brl"/>
</dbReference>
<feature type="non-terminal residue" evidence="1">
    <location>
        <position position="1"/>
    </location>
</feature>
<reference evidence="1" key="1">
    <citation type="journal article" date="2014" name="Front. Microbiol.">
        <title>High frequency of phylogenetically diverse reductive dehalogenase-homologous genes in deep subseafloor sedimentary metagenomes.</title>
        <authorList>
            <person name="Kawai M."/>
            <person name="Futagami T."/>
            <person name="Toyoda A."/>
            <person name="Takaki Y."/>
            <person name="Nishi S."/>
            <person name="Hori S."/>
            <person name="Arai W."/>
            <person name="Tsubouchi T."/>
            <person name="Morono Y."/>
            <person name="Uchiyama I."/>
            <person name="Ito T."/>
            <person name="Fujiyama A."/>
            <person name="Inagaki F."/>
            <person name="Takami H."/>
        </authorList>
    </citation>
    <scope>NUCLEOTIDE SEQUENCE</scope>
    <source>
        <strain evidence="1">Expedition CK06-06</strain>
    </source>
</reference>
<proteinExistence type="predicted"/>
<comment type="caution">
    <text evidence="1">The sequence shown here is derived from an EMBL/GenBank/DDBJ whole genome shotgun (WGS) entry which is preliminary data.</text>
</comment>
<dbReference type="GO" id="GO:0005975">
    <property type="term" value="P:carbohydrate metabolic process"/>
    <property type="evidence" value="ECO:0007669"/>
    <property type="project" value="InterPro"/>
</dbReference>
<dbReference type="Gene3D" id="3.20.20.370">
    <property type="entry name" value="Glycoside hydrolase/deacetylase"/>
    <property type="match status" value="1"/>
</dbReference>
<evidence type="ECO:0008006" key="2">
    <source>
        <dbReference type="Google" id="ProtNLM"/>
    </source>
</evidence>
<accession>X1C5V2</accession>
<gene>
    <name evidence="1" type="ORF">S01H4_26974</name>
</gene>